<dbReference type="RefSeq" id="WP_005587811.1">
    <property type="nucleotide sequence ID" value="NZ_LT669839.1"/>
</dbReference>
<dbReference type="Proteomes" id="UP000245423">
    <property type="component" value="Chromosome 1"/>
</dbReference>
<sequence>MRRRRKVDQNNADNWLTTYSDMVTLLLAFFVLLFSFSEIDAQKFRSIMTSFQGGTGVLNGGTTLELEQNIESLEDTLEGDLESLKDLLEEYADSVGLGPEIILSIEERGLVIRFMDKVLFDSGKAYLRPESVEILSSIAEILNMDEFNDRLIKVEGHTDTVPTGNSSEFPTNWELSSARATNVLRFLVEKKGIDGDRISSSGYSYYRPIAPNDTAENKQKNRRVDIVILRSSYEEMEPK</sequence>
<proteinExistence type="inferred from homology"/>
<dbReference type="AlphaFoldDB" id="M1ZFI7"/>
<evidence type="ECO:0000313" key="9">
    <source>
        <dbReference type="EMBL" id="SHD77022.1"/>
    </source>
</evidence>
<keyword evidence="3" id="KW-1003">Cell membrane</keyword>
<feature type="domain" description="OmpA-like" evidence="8">
    <location>
        <begin position="107"/>
        <end position="232"/>
    </location>
</feature>
<dbReference type="HOGENOM" id="CLU_016890_0_3_9"/>
<keyword evidence="6 7" id="KW-0472">Membrane</keyword>
<dbReference type="PANTHER" id="PTHR30329">
    <property type="entry name" value="STATOR ELEMENT OF FLAGELLAR MOTOR COMPLEX"/>
    <property type="match status" value="1"/>
</dbReference>
<organism evidence="9 10">
    <name type="scientific">[Clostridium] ultunense Esp</name>
    <dbReference type="NCBI Taxonomy" id="1288971"/>
    <lineage>
        <taxon>Bacteria</taxon>
        <taxon>Bacillati</taxon>
        <taxon>Bacillota</taxon>
        <taxon>Tissierellia</taxon>
        <taxon>Tissierellales</taxon>
        <taxon>Tepidimicrobiaceae</taxon>
        <taxon>Schnuerera</taxon>
    </lineage>
</organism>
<comment type="subcellular location">
    <subcellularLocation>
        <location evidence="1">Cell membrane</location>
        <topology evidence="1">Single-pass membrane protein</topology>
    </subcellularLocation>
</comment>
<keyword evidence="10" id="KW-1185">Reference proteome</keyword>
<evidence type="ECO:0000313" key="10">
    <source>
        <dbReference type="Proteomes" id="UP000245423"/>
    </source>
</evidence>
<dbReference type="PANTHER" id="PTHR30329:SF21">
    <property type="entry name" value="LIPOPROTEIN YIAD-RELATED"/>
    <property type="match status" value="1"/>
</dbReference>
<evidence type="ECO:0000256" key="1">
    <source>
        <dbReference type="ARBA" id="ARBA00004162"/>
    </source>
</evidence>
<dbReference type="SUPFAM" id="SSF103088">
    <property type="entry name" value="OmpA-like"/>
    <property type="match status" value="1"/>
</dbReference>
<evidence type="ECO:0000256" key="7">
    <source>
        <dbReference type="PROSITE-ProRule" id="PRU00473"/>
    </source>
</evidence>
<dbReference type="GO" id="GO:0005886">
    <property type="term" value="C:plasma membrane"/>
    <property type="evidence" value="ECO:0007669"/>
    <property type="project" value="UniProtKB-SubCell"/>
</dbReference>
<dbReference type="CDD" id="cd07185">
    <property type="entry name" value="OmpA_C-like"/>
    <property type="match status" value="1"/>
</dbReference>
<dbReference type="EMBL" id="LT669839">
    <property type="protein sequence ID" value="SHD77022.1"/>
    <property type="molecule type" value="Genomic_DNA"/>
</dbReference>
<keyword evidence="4" id="KW-0812">Transmembrane</keyword>
<dbReference type="InterPro" id="IPR006665">
    <property type="entry name" value="OmpA-like"/>
</dbReference>
<evidence type="ECO:0000256" key="5">
    <source>
        <dbReference type="ARBA" id="ARBA00022989"/>
    </source>
</evidence>
<evidence type="ECO:0000256" key="4">
    <source>
        <dbReference type="ARBA" id="ARBA00022692"/>
    </source>
</evidence>
<evidence type="ECO:0000256" key="2">
    <source>
        <dbReference type="ARBA" id="ARBA00008914"/>
    </source>
</evidence>
<dbReference type="InterPro" id="IPR036737">
    <property type="entry name" value="OmpA-like_sf"/>
</dbReference>
<dbReference type="InterPro" id="IPR050330">
    <property type="entry name" value="Bact_OuterMem_StrucFunc"/>
</dbReference>
<keyword evidence="5" id="KW-1133">Transmembrane helix</keyword>
<dbReference type="OrthoDB" id="9815217at2"/>
<dbReference type="Pfam" id="PF00691">
    <property type="entry name" value="OmpA"/>
    <property type="match status" value="1"/>
</dbReference>
<evidence type="ECO:0000256" key="6">
    <source>
        <dbReference type="ARBA" id="ARBA00023136"/>
    </source>
</evidence>
<dbReference type="PROSITE" id="PS51123">
    <property type="entry name" value="OMPA_2"/>
    <property type="match status" value="1"/>
</dbReference>
<reference evidence="9 10" key="1">
    <citation type="submission" date="2016-11" db="EMBL/GenBank/DDBJ databases">
        <authorList>
            <person name="Manzoor S."/>
        </authorList>
    </citation>
    <scope>NUCLEOTIDE SEQUENCE [LARGE SCALE GENOMIC DNA]</scope>
    <source>
        <strain evidence="9">Clostridium ultunense strain Esp</strain>
    </source>
</reference>
<comment type="similarity">
    <text evidence="2">Belongs to the MotB family.</text>
</comment>
<gene>
    <name evidence="9" type="ORF">CUESP1_1659</name>
</gene>
<evidence type="ECO:0000256" key="3">
    <source>
        <dbReference type="ARBA" id="ARBA00022475"/>
    </source>
</evidence>
<dbReference type="InterPro" id="IPR025713">
    <property type="entry name" value="MotB-like_N_dom"/>
</dbReference>
<accession>M1ZFI7</accession>
<evidence type="ECO:0000259" key="8">
    <source>
        <dbReference type="PROSITE" id="PS51123"/>
    </source>
</evidence>
<protein>
    <submittedName>
        <fullName evidence="9">OmpA/MotB domain protein</fullName>
    </submittedName>
</protein>
<dbReference type="Pfam" id="PF13677">
    <property type="entry name" value="MotB_plug"/>
    <property type="match status" value="1"/>
</dbReference>
<name>M1ZFI7_9FIRM</name>
<dbReference type="Gene3D" id="3.30.1330.60">
    <property type="entry name" value="OmpA-like domain"/>
    <property type="match status" value="1"/>
</dbReference>